<dbReference type="Pfam" id="PF17765">
    <property type="entry name" value="MLTR_LBD"/>
    <property type="match status" value="1"/>
</dbReference>
<dbReference type="CDD" id="cd00093">
    <property type="entry name" value="HTH_XRE"/>
    <property type="match status" value="1"/>
</dbReference>
<dbReference type="AlphaFoldDB" id="A0A8J4EJF4"/>
<feature type="domain" description="HTH cro/C1-type" evidence="1">
    <location>
        <begin position="38"/>
        <end position="89"/>
    </location>
</feature>
<evidence type="ECO:0000313" key="2">
    <source>
        <dbReference type="EMBL" id="GIL26241.1"/>
    </source>
</evidence>
<organism evidence="2 3">
    <name type="scientific">Actinocatenispora comari</name>
    <dbReference type="NCBI Taxonomy" id="2807577"/>
    <lineage>
        <taxon>Bacteria</taxon>
        <taxon>Bacillati</taxon>
        <taxon>Actinomycetota</taxon>
        <taxon>Actinomycetes</taxon>
        <taxon>Micromonosporales</taxon>
        <taxon>Micromonosporaceae</taxon>
        <taxon>Actinocatenispora</taxon>
    </lineage>
</organism>
<dbReference type="SUPFAM" id="SSF47413">
    <property type="entry name" value="lambda repressor-like DNA-binding domains"/>
    <property type="match status" value="1"/>
</dbReference>
<keyword evidence="3" id="KW-1185">Reference proteome</keyword>
<dbReference type="EMBL" id="BOPO01000020">
    <property type="protein sequence ID" value="GIL26241.1"/>
    <property type="molecule type" value="Genomic_DNA"/>
</dbReference>
<reference evidence="3" key="1">
    <citation type="journal article" date="2021" name="Int. J. Syst. Evol. Microbiol.">
        <title>Actinocatenispora comari sp. nov., an endophytic actinomycete isolated from aerial parts of Comarum salesowianum.</title>
        <authorList>
            <person name="Oyunbileg N."/>
            <person name="Iizaka Y."/>
            <person name="Hamada M."/>
            <person name="Davaapurev B.O."/>
            <person name="Fukumoto A."/>
            <person name="Tsetseg B."/>
            <person name="Kato F."/>
            <person name="Tamura T."/>
            <person name="Batkhuu J."/>
            <person name="Anzai Y."/>
        </authorList>
    </citation>
    <scope>NUCLEOTIDE SEQUENCE [LARGE SCALE GENOMIC DNA]</scope>
    <source>
        <strain evidence="3">NUM-2625</strain>
    </source>
</reference>
<dbReference type="InterPro" id="IPR001387">
    <property type="entry name" value="Cro/C1-type_HTH"/>
</dbReference>
<proteinExistence type="predicted"/>
<accession>A0A8J4EJF4</accession>
<dbReference type="Gene3D" id="3.30.450.180">
    <property type="match status" value="1"/>
</dbReference>
<dbReference type="InterPro" id="IPR010982">
    <property type="entry name" value="Lambda_DNA-bd_dom_sf"/>
</dbReference>
<dbReference type="PANTHER" id="PTHR35010:SF2">
    <property type="entry name" value="BLL4672 PROTEIN"/>
    <property type="match status" value="1"/>
</dbReference>
<gene>
    <name evidence="2" type="ORF">NUM_14950</name>
</gene>
<dbReference type="InterPro" id="IPR041413">
    <property type="entry name" value="MLTR_LBD"/>
</dbReference>
<dbReference type="PANTHER" id="PTHR35010">
    <property type="entry name" value="BLL4672 PROTEIN-RELATED"/>
    <property type="match status" value="1"/>
</dbReference>
<sequence>MDRVDTPQQRAQVRDFLISRRERITPEQAGLPAYGGHRRVKGLRREEVALLAGVSVDYYVRMERGNLAGASDSVLDGVANALQLDEAEREHLFALARAAGPATNRRRRPVATTVRPVIQQVLDAISDAPAWVRNARHDILAMNPMARALYSPVLASPVAGATGKRPANTTRFAFLDPAAQEFFVDHDRIAADAAAMLRLEASRNPHDKDLVALIGELSTRSDLFRAHWAAQNVKFHRSGRKRLRHPVVGRLDLNFESMPLASEPELRLNVYTADPNTPTADNLKLLATWAATLATTEPADATESGTTPT</sequence>
<dbReference type="SMART" id="SM00530">
    <property type="entry name" value="HTH_XRE"/>
    <property type="match status" value="1"/>
</dbReference>
<evidence type="ECO:0000259" key="1">
    <source>
        <dbReference type="PROSITE" id="PS50943"/>
    </source>
</evidence>
<dbReference type="Pfam" id="PF13560">
    <property type="entry name" value="HTH_31"/>
    <property type="match status" value="1"/>
</dbReference>
<dbReference type="Proteomes" id="UP000614996">
    <property type="component" value="Unassembled WGS sequence"/>
</dbReference>
<comment type="caution">
    <text evidence="2">The sequence shown here is derived from an EMBL/GenBank/DDBJ whole genome shotgun (WGS) entry which is preliminary data.</text>
</comment>
<evidence type="ECO:0000313" key="3">
    <source>
        <dbReference type="Proteomes" id="UP000614996"/>
    </source>
</evidence>
<dbReference type="Gene3D" id="1.10.260.40">
    <property type="entry name" value="lambda repressor-like DNA-binding domains"/>
    <property type="match status" value="1"/>
</dbReference>
<dbReference type="PROSITE" id="PS50943">
    <property type="entry name" value="HTH_CROC1"/>
    <property type="match status" value="1"/>
</dbReference>
<name>A0A8J4EJF4_9ACTN</name>
<dbReference type="GO" id="GO:0003677">
    <property type="term" value="F:DNA binding"/>
    <property type="evidence" value="ECO:0007669"/>
    <property type="project" value="InterPro"/>
</dbReference>
<protein>
    <submittedName>
        <fullName evidence="2">Transcriptional regulator</fullName>
    </submittedName>
</protein>